<evidence type="ECO:0000313" key="1">
    <source>
        <dbReference type="EMBL" id="ANI16253.1"/>
    </source>
</evidence>
<dbReference type="PANTHER" id="PTHR42958:SF4">
    <property type="entry name" value="HYDROGENASE EXPRESSION_FORMATION PROTEIN HUPK"/>
    <property type="match status" value="1"/>
</dbReference>
<dbReference type="PANTHER" id="PTHR42958">
    <property type="entry name" value="HYDROGENASE-2 LARGE CHAIN"/>
    <property type="match status" value="1"/>
</dbReference>
<dbReference type="InterPro" id="IPR029014">
    <property type="entry name" value="NiFe-Hase_large"/>
</dbReference>
<dbReference type="InterPro" id="IPR050867">
    <property type="entry name" value="NiFe/NiFeSe_hydrgnase_LSU"/>
</dbReference>
<evidence type="ECO:0000313" key="2">
    <source>
        <dbReference type="Proteomes" id="UP000077748"/>
    </source>
</evidence>
<organism evidence="1 2">
    <name type="scientific">Pseudomonas citronellolis</name>
    <dbReference type="NCBI Taxonomy" id="53408"/>
    <lineage>
        <taxon>Bacteria</taxon>
        <taxon>Pseudomonadati</taxon>
        <taxon>Pseudomonadota</taxon>
        <taxon>Gammaproteobacteria</taxon>
        <taxon>Pseudomonadales</taxon>
        <taxon>Pseudomonadaceae</taxon>
        <taxon>Pseudomonas</taxon>
    </lineage>
</organism>
<dbReference type="RefSeq" id="WP_058168054.1">
    <property type="nucleotide sequence ID" value="NZ_CP015878.1"/>
</dbReference>
<gene>
    <name evidence="1" type="ORF">A9C11_20750</name>
</gene>
<dbReference type="Proteomes" id="UP000077748">
    <property type="component" value="Chromosome"/>
</dbReference>
<dbReference type="AlphaFoldDB" id="A0A1A9KGY9"/>
<protein>
    <submittedName>
        <fullName evidence="1">Uncharacterized protein</fullName>
    </submittedName>
</protein>
<sequence>MSLEQAVSRLAGSLQVRPGQRPALSGGRPPLAGRLLRGQPWQAAAQRLPLLYSLCGQAHRLSAELAVQAARHGHAEASEAARQALHAEVRREHQRHIVLDWPRLLASPGNHSAALGAHLGEDPRAWFGVSPQAWLRAWYDDPRGALQTFSDGREHWLARLLSACRQRAEALALPLRALPLEAGSLRSIAHDLQRREGFVRRPELAGQPCETGAWTRAHAASSPVCDNAWLRLGARLADLAELSLEHPRPLALGALAMAEGQALAWCETARGLLLHRVHVETHGPQPRICDYQILAPTEWNLHPRGALARALEALPCDSSARRQAELLLAVYDPCLAYQIEVGAPERPAPSASDSGAYPHA</sequence>
<reference evidence="1 2" key="1">
    <citation type="submission" date="2016-05" db="EMBL/GenBank/DDBJ databases">
        <title>Genome Sequence of Pseudomonas citronellolis Strain SJTE-3, an Estrogens and Persistent Organic Pollutants degradation strain.</title>
        <authorList>
            <person name="Liang R."/>
        </authorList>
    </citation>
    <scope>NUCLEOTIDE SEQUENCE [LARGE SCALE GENOMIC DNA]</scope>
    <source>
        <strain evidence="1 2">SJTE-3</strain>
    </source>
</reference>
<name>A0A1A9KGY9_9PSED</name>
<dbReference type="Gene3D" id="1.10.645.10">
    <property type="entry name" value="Cytochrome-c3 Hydrogenase, chain B"/>
    <property type="match status" value="1"/>
</dbReference>
<proteinExistence type="predicted"/>
<accession>A0A1A9KGY9</accession>
<dbReference type="EMBL" id="CP015878">
    <property type="protein sequence ID" value="ANI16253.1"/>
    <property type="molecule type" value="Genomic_DNA"/>
</dbReference>
<dbReference type="SUPFAM" id="SSF56762">
    <property type="entry name" value="HydB/Nqo4-like"/>
    <property type="match status" value="1"/>
</dbReference>